<gene>
    <name evidence="1" type="ORF">PFFVO_05434</name>
</gene>
<protein>
    <submittedName>
        <fullName evidence="1">Uncharacterized protein</fullName>
    </submittedName>
</protein>
<dbReference type="Proteomes" id="UP000030690">
    <property type="component" value="Unassembled WGS sequence"/>
</dbReference>
<name>A0A024UZK2_PLAFA</name>
<reference evidence="1 2" key="1">
    <citation type="submission" date="2013-02" db="EMBL/GenBank/DDBJ databases">
        <title>The Genome Annotation of Plasmodium falciparum Vietnam Oak-Knoll (FVO).</title>
        <authorList>
            <consortium name="The Broad Institute Genome Sequencing Platform"/>
            <consortium name="The Broad Institute Genome Sequencing Center for Infectious Disease"/>
            <person name="Neafsey D."/>
            <person name="Hoffman S."/>
            <person name="Volkman S."/>
            <person name="Rosenthal P."/>
            <person name="Walker B."/>
            <person name="Young S.K."/>
            <person name="Zeng Q."/>
            <person name="Gargeya S."/>
            <person name="Fitzgerald M."/>
            <person name="Haas B."/>
            <person name="Abouelleil A."/>
            <person name="Allen A.W."/>
            <person name="Alvarado L."/>
            <person name="Arachchi H.M."/>
            <person name="Berlin A.M."/>
            <person name="Chapman S.B."/>
            <person name="Gainer-Dewar J."/>
            <person name="Goldberg J."/>
            <person name="Griggs A."/>
            <person name="Gujja S."/>
            <person name="Hansen M."/>
            <person name="Howarth C."/>
            <person name="Imamovic A."/>
            <person name="Ireland A."/>
            <person name="Larimer J."/>
            <person name="McCowan C."/>
            <person name="Murphy C."/>
            <person name="Pearson M."/>
            <person name="Poon T.W."/>
            <person name="Priest M."/>
            <person name="Roberts A."/>
            <person name="Saif S."/>
            <person name="Shea T."/>
            <person name="Sisk P."/>
            <person name="Sykes S."/>
            <person name="Wortman J."/>
            <person name="Nusbaum C."/>
            <person name="Birren B."/>
        </authorList>
    </citation>
    <scope>NUCLEOTIDE SEQUENCE [LARGE SCALE GENOMIC DNA]</scope>
    <source>
        <strain evidence="2">Vietnam Oak-Knoll (FVO)</strain>
    </source>
</reference>
<reference evidence="1 2" key="2">
    <citation type="submission" date="2013-02" db="EMBL/GenBank/DDBJ databases">
        <title>The Genome Sequence of Plasmodium falciparum Vietnam Oak-Knoll (FVO).</title>
        <authorList>
            <consortium name="The Broad Institute Genome Sequencing Platform"/>
            <consortium name="The Broad Institute Genome Sequencing Center for Infectious Disease"/>
            <person name="Neafsey D."/>
            <person name="Cheeseman I."/>
            <person name="Volkman S."/>
            <person name="Adams J."/>
            <person name="Walker B."/>
            <person name="Young S.K."/>
            <person name="Zeng Q."/>
            <person name="Gargeya S."/>
            <person name="Fitzgerald M."/>
            <person name="Haas B."/>
            <person name="Abouelleil A."/>
            <person name="Alvarado L."/>
            <person name="Arachchi H.M."/>
            <person name="Berlin A.M."/>
            <person name="Chapman S.B."/>
            <person name="Dewar J."/>
            <person name="Goldberg J."/>
            <person name="Griggs A."/>
            <person name="Gujja S."/>
            <person name="Hansen M."/>
            <person name="Howarth C."/>
            <person name="Imamovic A."/>
            <person name="Larimer J."/>
            <person name="McCowan C."/>
            <person name="Murphy C."/>
            <person name="Neiman D."/>
            <person name="Pearson M."/>
            <person name="Priest M."/>
            <person name="Roberts A."/>
            <person name="Saif S."/>
            <person name="Shea T."/>
            <person name="Sisk P."/>
            <person name="Sykes S."/>
            <person name="Wortman J."/>
            <person name="Nusbaum C."/>
            <person name="Birren B."/>
        </authorList>
    </citation>
    <scope>NUCLEOTIDE SEQUENCE [LARGE SCALE GENOMIC DNA]</scope>
    <source>
        <strain evidence="2">Vietnam Oak-Knoll (FVO)</strain>
    </source>
</reference>
<proteinExistence type="predicted"/>
<sequence>MISYNILIRAYVFIHLHIMNIARKISIFCKFYIIIIKRIHHFLQCHLLVRILVVQKNYAPKKRRTVILK</sequence>
<dbReference type="EMBL" id="KI925155">
    <property type="protein sequence ID" value="ETW15654.1"/>
    <property type="molecule type" value="Genomic_DNA"/>
</dbReference>
<evidence type="ECO:0000313" key="2">
    <source>
        <dbReference type="Proteomes" id="UP000030690"/>
    </source>
</evidence>
<evidence type="ECO:0000313" key="1">
    <source>
        <dbReference type="EMBL" id="ETW15654.1"/>
    </source>
</evidence>
<accession>A0A024UZK2</accession>
<organism evidence="1 2">
    <name type="scientific">Plasmodium falciparum Vietnam Oak-Knoll</name>
    <name type="common">FVO</name>
    <dbReference type="NCBI Taxonomy" id="1036723"/>
    <lineage>
        <taxon>Eukaryota</taxon>
        <taxon>Sar</taxon>
        <taxon>Alveolata</taxon>
        <taxon>Apicomplexa</taxon>
        <taxon>Aconoidasida</taxon>
        <taxon>Haemosporida</taxon>
        <taxon>Plasmodiidae</taxon>
        <taxon>Plasmodium</taxon>
        <taxon>Plasmodium (Laverania)</taxon>
    </lineage>
</organism>
<dbReference type="AlphaFoldDB" id="A0A024UZK2"/>